<dbReference type="GO" id="GO:0051015">
    <property type="term" value="F:actin filament binding"/>
    <property type="evidence" value="ECO:0007669"/>
    <property type="project" value="TreeGrafter"/>
</dbReference>
<dbReference type="OMA" id="NDICKLV"/>
<dbReference type="OrthoDB" id="2250192at2759"/>
<dbReference type="SMART" id="SM00243">
    <property type="entry name" value="GAS2"/>
    <property type="match status" value="1"/>
</dbReference>
<protein>
    <recommendedName>
        <fullName evidence="11">GAR domain-containing protein</fullName>
    </recommendedName>
</protein>
<keyword evidence="10" id="KW-1185">Reference proteome</keyword>
<comment type="similarity">
    <text evidence="4">Belongs to the GAS2 family.</text>
</comment>
<proteinExistence type="inferred from homology"/>
<dbReference type="GO" id="GO:0005884">
    <property type="term" value="C:actin filament"/>
    <property type="evidence" value="ECO:0007669"/>
    <property type="project" value="TreeGrafter"/>
</dbReference>
<dbReference type="SUPFAM" id="SSF143575">
    <property type="entry name" value="GAS2 domain-like"/>
    <property type="match status" value="1"/>
</dbReference>
<dbReference type="PROSITE" id="PS51460">
    <property type="entry name" value="GAR"/>
    <property type="match status" value="1"/>
</dbReference>
<dbReference type="InterPro" id="IPR036872">
    <property type="entry name" value="CH_dom_sf"/>
</dbReference>
<feature type="domain" description="Calponin-homology (CH)" evidence="6">
    <location>
        <begin position="26"/>
        <end position="149"/>
    </location>
</feature>
<dbReference type="EMBL" id="KB301649">
    <property type="protein sequence ID" value="ELU05308.1"/>
    <property type="molecule type" value="Genomic_DNA"/>
</dbReference>
<evidence type="ECO:0000256" key="3">
    <source>
        <dbReference type="ARBA" id="ARBA00023212"/>
    </source>
</evidence>
<dbReference type="SUPFAM" id="SSF47576">
    <property type="entry name" value="Calponin-homology domain, CH-domain"/>
    <property type="match status" value="1"/>
</dbReference>
<organism evidence="8">
    <name type="scientific">Capitella teleta</name>
    <name type="common">Polychaete worm</name>
    <dbReference type="NCBI Taxonomy" id="283909"/>
    <lineage>
        <taxon>Eukaryota</taxon>
        <taxon>Metazoa</taxon>
        <taxon>Spiralia</taxon>
        <taxon>Lophotrochozoa</taxon>
        <taxon>Annelida</taxon>
        <taxon>Polychaeta</taxon>
        <taxon>Sedentaria</taxon>
        <taxon>Scolecida</taxon>
        <taxon>Capitellidae</taxon>
        <taxon>Capitella</taxon>
    </lineage>
</organism>
<dbReference type="PANTHER" id="PTHR46756">
    <property type="entry name" value="TRANSGELIN"/>
    <property type="match status" value="1"/>
</dbReference>
<dbReference type="GO" id="GO:0008093">
    <property type="term" value="F:cytoskeletal anchor activity"/>
    <property type="evidence" value="ECO:0007669"/>
    <property type="project" value="TreeGrafter"/>
</dbReference>
<evidence type="ECO:0008006" key="11">
    <source>
        <dbReference type="Google" id="ProtNLM"/>
    </source>
</evidence>
<evidence type="ECO:0000313" key="10">
    <source>
        <dbReference type="Proteomes" id="UP000014760"/>
    </source>
</evidence>
<dbReference type="AlphaFoldDB" id="R7UGT1"/>
<dbReference type="CDD" id="cd21204">
    <property type="entry name" value="CH_GAS2-like"/>
    <property type="match status" value="1"/>
</dbReference>
<feature type="region of interest" description="Disordered" evidence="5">
    <location>
        <begin position="178"/>
        <end position="199"/>
    </location>
</feature>
<dbReference type="EnsemblMetazoa" id="CapteT136006">
    <property type="protein sequence ID" value="CapteP136006"/>
    <property type="gene ID" value="CapteG136006"/>
</dbReference>
<evidence type="ECO:0000256" key="4">
    <source>
        <dbReference type="ARBA" id="ARBA00038441"/>
    </source>
</evidence>
<reference evidence="10" key="1">
    <citation type="submission" date="2012-12" db="EMBL/GenBank/DDBJ databases">
        <authorList>
            <person name="Hellsten U."/>
            <person name="Grimwood J."/>
            <person name="Chapman J.A."/>
            <person name="Shapiro H."/>
            <person name="Aerts A."/>
            <person name="Otillar R.P."/>
            <person name="Terry A.Y."/>
            <person name="Boore J.L."/>
            <person name="Simakov O."/>
            <person name="Marletaz F."/>
            <person name="Cho S.-J."/>
            <person name="Edsinger-Gonzales E."/>
            <person name="Havlak P."/>
            <person name="Kuo D.-H."/>
            <person name="Larsson T."/>
            <person name="Lv J."/>
            <person name="Arendt D."/>
            <person name="Savage R."/>
            <person name="Osoegawa K."/>
            <person name="de Jong P."/>
            <person name="Lindberg D.R."/>
            <person name="Seaver E.C."/>
            <person name="Weisblat D.A."/>
            <person name="Putnam N.H."/>
            <person name="Grigoriev I.V."/>
            <person name="Rokhsar D.S."/>
        </authorList>
    </citation>
    <scope>NUCLEOTIDE SEQUENCE</scope>
    <source>
        <strain evidence="10">I ESC-2004</strain>
    </source>
</reference>
<dbReference type="InterPro" id="IPR036534">
    <property type="entry name" value="GAR_dom_sf"/>
</dbReference>
<dbReference type="Pfam" id="PF02187">
    <property type="entry name" value="GAS2"/>
    <property type="match status" value="1"/>
</dbReference>
<sequence>MRQPSLTGEPDEDNDFLAALKEEALLLVKEDLCEWLTTVLGVEVNTENFITVLDTGVHVCRLAKLIQDQAQTAFNNGACKKAPPSSKISHRANAKTGTWFARDNTANFIQWCKDYGVKSECLFESEGLVMHRDERGVVLCLLELARIGASYGFPAPSLIKMEKEIEKEEKMSAMAAAPALGKKNRNEPQSRKNSAPVDDLESEVRDEMTMYALPTKNLLQIRRIQDAWHCDLTRISQGKYIIGGKQIFIRLRGRKAMVRVGGGWDTLDHYLATHFPQKIKEFSNGDAYFLHIKSRYKSVA</sequence>
<dbReference type="Gene3D" id="3.30.920.20">
    <property type="entry name" value="Gas2-like domain"/>
    <property type="match status" value="1"/>
</dbReference>
<feature type="domain" description="GAR" evidence="7">
    <location>
        <begin position="195"/>
        <end position="278"/>
    </location>
</feature>
<dbReference type="GO" id="GO:0051764">
    <property type="term" value="P:actin crosslink formation"/>
    <property type="evidence" value="ECO:0007669"/>
    <property type="project" value="TreeGrafter"/>
</dbReference>
<dbReference type="InterPro" id="IPR003108">
    <property type="entry name" value="GAR_dom"/>
</dbReference>
<reference evidence="8 10" key="2">
    <citation type="journal article" date="2013" name="Nature">
        <title>Insights into bilaterian evolution from three spiralian genomes.</title>
        <authorList>
            <person name="Simakov O."/>
            <person name="Marletaz F."/>
            <person name="Cho S.J."/>
            <person name="Edsinger-Gonzales E."/>
            <person name="Havlak P."/>
            <person name="Hellsten U."/>
            <person name="Kuo D.H."/>
            <person name="Larsson T."/>
            <person name="Lv J."/>
            <person name="Arendt D."/>
            <person name="Savage R."/>
            <person name="Osoegawa K."/>
            <person name="de Jong P."/>
            <person name="Grimwood J."/>
            <person name="Chapman J.A."/>
            <person name="Shapiro H."/>
            <person name="Aerts A."/>
            <person name="Otillar R.P."/>
            <person name="Terry A.Y."/>
            <person name="Boore J.L."/>
            <person name="Grigoriev I.V."/>
            <person name="Lindberg D.R."/>
            <person name="Seaver E.C."/>
            <person name="Weisblat D.A."/>
            <person name="Putnam N.H."/>
            <person name="Rokhsar D.S."/>
        </authorList>
    </citation>
    <scope>NUCLEOTIDE SEQUENCE</scope>
    <source>
        <strain evidence="8 10">I ESC-2004</strain>
    </source>
</reference>
<evidence type="ECO:0000259" key="6">
    <source>
        <dbReference type="PROSITE" id="PS50021"/>
    </source>
</evidence>
<keyword evidence="2" id="KW-0963">Cytoplasm</keyword>
<evidence type="ECO:0000256" key="1">
    <source>
        <dbReference type="ARBA" id="ARBA00004245"/>
    </source>
</evidence>
<dbReference type="PANTHER" id="PTHR46756:SF13">
    <property type="entry name" value="GROWTH ARREST-SPECIFIC PROTEIN 2"/>
    <property type="match status" value="1"/>
</dbReference>
<accession>R7UGT1</accession>
<dbReference type="Proteomes" id="UP000014760">
    <property type="component" value="Unassembled WGS sequence"/>
</dbReference>
<dbReference type="EMBL" id="AMQN01007887">
    <property type="status" value="NOT_ANNOTATED_CDS"/>
    <property type="molecule type" value="Genomic_DNA"/>
</dbReference>
<dbReference type="STRING" id="283909.R7UGT1"/>
<dbReference type="SMART" id="SM00033">
    <property type="entry name" value="CH"/>
    <property type="match status" value="1"/>
</dbReference>
<dbReference type="GO" id="GO:0008017">
    <property type="term" value="F:microtubule binding"/>
    <property type="evidence" value="ECO:0007669"/>
    <property type="project" value="InterPro"/>
</dbReference>
<comment type="subcellular location">
    <subcellularLocation>
        <location evidence="1">Cytoplasm</location>
        <location evidence="1">Cytoskeleton</location>
    </subcellularLocation>
</comment>
<reference evidence="9" key="3">
    <citation type="submission" date="2015-06" db="UniProtKB">
        <authorList>
            <consortium name="EnsemblMetazoa"/>
        </authorList>
    </citation>
    <scope>IDENTIFICATION</scope>
</reference>
<evidence type="ECO:0000256" key="5">
    <source>
        <dbReference type="SAM" id="MobiDB-lite"/>
    </source>
</evidence>
<dbReference type="Pfam" id="PF00307">
    <property type="entry name" value="CH"/>
    <property type="match status" value="1"/>
</dbReference>
<evidence type="ECO:0000256" key="2">
    <source>
        <dbReference type="ARBA" id="ARBA00022490"/>
    </source>
</evidence>
<dbReference type="HOGENOM" id="CLU_025484_1_0_1"/>
<evidence type="ECO:0000313" key="9">
    <source>
        <dbReference type="EnsemblMetazoa" id="CapteP136006"/>
    </source>
</evidence>
<evidence type="ECO:0000259" key="7">
    <source>
        <dbReference type="PROSITE" id="PS51460"/>
    </source>
</evidence>
<name>R7UGT1_CAPTE</name>
<dbReference type="PROSITE" id="PS50021">
    <property type="entry name" value="CH"/>
    <property type="match status" value="1"/>
</dbReference>
<gene>
    <name evidence="8" type="ORF">CAPTEDRAFT_136006</name>
</gene>
<dbReference type="Gene3D" id="1.10.418.10">
    <property type="entry name" value="Calponin-like domain"/>
    <property type="match status" value="1"/>
</dbReference>
<dbReference type="InterPro" id="IPR001715">
    <property type="entry name" value="CH_dom"/>
</dbReference>
<keyword evidence="3" id="KW-0206">Cytoskeleton</keyword>
<evidence type="ECO:0000313" key="8">
    <source>
        <dbReference type="EMBL" id="ELU05308.1"/>
    </source>
</evidence>